<evidence type="ECO:0000256" key="1">
    <source>
        <dbReference type="ARBA" id="ARBA00022617"/>
    </source>
</evidence>
<dbReference type="Pfam" id="PF13442">
    <property type="entry name" value="Cytochrome_CBB3"/>
    <property type="match status" value="1"/>
</dbReference>
<keyword evidence="5" id="KW-0732">Signal</keyword>
<dbReference type="InterPro" id="IPR036909">
    <property type="entry name" value="Cyt_c-like_dom_sf"/>
</dbReference>
<feature type="signal peptide" evidence="5">
    <location>
        <begin position="1"/>
        <end position="20"/>
    </location>
</feature>
<feature type="chain" id="PRO_5024272813" evidence="5">
    <location>
        <begin position="21"/>
        <end position="159"/>
    </location>
</feature>
<feature type="domain" description="Cytochrome c" evidence="6">
    <location>
        <begin position="52"/>
        <end position="149"/>
    </location>
</feature>
<keyword evidence="8" id="KW-1185">Reference proteome</keyword>
<keyword evidence="3 4" id="KW-0408">Iron</keyword>
<dbReference type="Proteomes" id="UP000325255">
    <property type="component" value="Unassembled WGS sequence"/>
</dbReference>
<sequence>MRKGPWLPLALWALCVPAVAQEVAVRPQVDASALAPLGAEWRGVNPYRGQAEAIEIGRITYAQTCARCHGPEANATGYPAPDLRRVDLACRRIVDPAIKAKCIADNDVFFSKSARKGKIIVGVVHMPAWEPVLGQELIWAIRSYVETRPLTPLKPLATR</sequence>
<evidence type="ECO:0000256" key="3">
    <source>
        <dbReference type="ARBA" id="ARBA00023004"/>
    </source>
</evidence>
<organism evidence="7 8">
    <name type="scientific">Rhodovastum atsumiense</name>
    <dbReference type="NCBI Taxonomy" id="504468"/>
    <lineage>
        <taxon>Bacteria</taxon>
        <taxon>Pseudomonadati</taxon>
        <taxon>Pseudomonadota</taxon>
        <taxon>Alphaproteobacteria</taxon>
        <taxon>Acetobacterales</taxon>
        <taxon>Acetobacteraceae</taxon>
        <taxon>Rhodovastum</taxon>
    </lineage>
</organism>
<dbReference type="AlphaFoldDB" id="A0A5M6IJB5"/>
<evidence type="ECO:0000259" key="6">
    <source>
        <dbReference type="PROSITE" id="PS51007"/>
    </source>
</evidence>
<accession>A0A5M6IJB5</accession>
<protein>
    <submittedName>
        <fullName evidence="7">Cytochrome C</fullName>
    </submittedName>
</protein>
<dbReference type="GO" id="GO:0009055">
    <property type="term" value="F:electron transfer activity"/>
    <property type="evidence" value="ECO:0007669"/>
    <property type="project" value="InterPro"/>
</dbReference>
<dbReference type="EMBL" id="VWPK01000095">
    <property type="protein sequence ID" value="KAA5608242.1"/>
    <property type="molecule type" value="Genomic_DNA"/>
</dbReference>
<dbReference type="RefSeq" id="WP_150045559.1">
    <property type="nucleotide sequence ID" value="NZ_OW485601.1"/>
</dbReference>
<evidence type="ECO:0000256" key="2">
    <source>
        <dbReference type="ARBA" id="ARBA00022723"/>
    </source>
</evidence>
<dbReference type="SUPFAM" id="SSF46626">
    <property type="entry name" value="Cytochrome c"/>
    <property type="match status" value="1"/>
</dbReference>
<proteinExistence type="predicted"/>
<dbReference type="GO" id="GO:0020037">
    <property type="term" value="F:heme binding"/>
    <property type="evidence" value="ECO:0007669"/>
    <property type="project" value="InterPro"/>
</dbReference>
<comment type="caution">
    <text evidence="7">The sequence shown here is derived from an EMBL/GenBank/DDBJ whole genome shotgun (WGS) entry which is preliminary data.</text>
</comment>
<dbReference type="GO" id="GO:0046872">
    <property type="term" value="F:metal ion binding"/>
    <property type="evidence" value="ECO:0007669"/>
    <property type="project" value="UniProtKB-KW"/>
</dbReference>
<dbReference type="OrthoDB" id="9797504at2"/>
<evidence type="ECO:0000313" key="7">
    <source>
        <dbReference type="EMBL" id="KAA5608242.1"/>
    </source>
</evidence>
<evidence type="ECO:0000313" key="8">
    <source>
        <dbReference type="Proteomes" id="UP000325255"/>
    </source>
</evidence>
<dbReference type="InterPro" id="IPR009056">
    <property type="entry name" value="Cyt_c-like_dom"/>
</dbReference>
<name>A0A5M6IJB5_9PROT</name>
<reference evidence="7 8" key="1">
    <citation type="submission" date="2019-09" db="EMBL/GenBank/DDBJ databases">
        <title>Genome sequence of Rhodovastum atsumiense, a diverse member of the Acetobacteraceae family of non-sulfur purple photosynthetic bacteria.</title>
        <authorList>
            <person name="Meyer T."/>
            <person name="Kyndt J."/>
        </authorList>
    </citation>
    <scope>NUCLEOTIDE SEQUENCE [LARGE SCALE GENOMIC DNA]</scope>
    <source>
        <strain evidence="7 8">DSM 21279</strain>
    </source>
</reference>
<gene>
    <name evidence="7" type="ORF">F1189_30065</name>
</gene>
<evidence type="ECO:0000256" key="5">
    <source>
        <dbReference type="SAM" id="SignalP"/>
    </source>
</evidence>
<keyword evidence="2 4" id="KW-0479">Metal-binding</keyword>
<keyword evidence="1 4" id="KW-0349">Heme</keyword>
<evidence type="ECO:0000256" key="4">
    <source>
        <dbReference type="PROSITE-ProRule" id="PRU00433"/>
    </source>
</evidence>
<dbReference type="Gene3D" id="1.10.760.10">
    <property type="entry name" value="Cytochrome c-like domain"/>
    <property type="match status" value="1"/>
</dbReference>
<dbReference type="PROSITE" id="PS51007">
    <property type="entry name" value="CYTC"/>
    <property type="match status" value="1"/>
</dbReference>